<feature type="region of interest" description="Disordered" evidence="3">
    <location>
        <begin position="62"/>
        <end position="122"/>
    </location>
</feature>
<dbReference type="AlphaFoldDB" id="A0A9N7RH08"/>
<evidence type="ECO:0000256" key="1">
    <source>
        <dbReference type="ARBA" id="ARBA00008614"/>
    </source>
</evidence>
<dbReference type="Pfam" id="PF06200">
    <property type="entry name" value="tify"/>
    <property type="match status" value="1"/>
</dbReference>
<keyword evidence="6" id="KW-1185">Reference proteome</keyword>
<dbReference type="GO" id="GO:2000022">
    <property type="term" value="P:regulation of jasmonic acid mediated signaling pathway"/>
    <property type="evidence" value="ECO:0007669"/>
    <property type="project" value="UniProtKB-UniRule"/>
</dbReference>
<reference evidence="5" key="1">
    <citation type="submission" date="2019-12" db="EMBL/GenBank/DDBJ databases">
        <authorList>
            <person name="Scholes J."/>
        </authorList>
    </citation>
    <scope>NUCLEOTIDE SEQUENCE</scope>
</reference>
<dbReference type="PANTHER" id="PTHR33077">
    <property type="entry name" value="PROTEIN TIFY 4A-RELATED-RELATED"/>
    <property type="match status" value="1"/>
</dbReference>
<dbReference type="InterPro" id="IPR040390">
    <property type="entry name" value="TIFY/JAZ"/>
</dbReference>
<comment type="subcellular location">
    <subcellularLocation>
        <location evidence="2">Nucleus</location>
    </subcellularLocation>
</comment>
<dbReference type="InterPro" id="IPR010399">
    <property type="entry name" value="Tify_dom"/>
</dbReference>
<evidence type="ECO:0000256" key="3">
    <source>
        <dbReference type="SAM" id="MobiDB-lite"/>
    </source>
</evidence>
<evidence type="ECO:0000313" key="6">
    <source>
        <dbReference type="Proteomes" id="UP001153555"/>
    </source>
</evidence>
<comment type="caution">
    <text evidence="5">The sequence shown here is derived from an EMBL/GenBank/DDBJ whole genome shotgun (WGS) entry which is preliminary data.</text>
</comment>
<name>A0A9N7RH08_STRHE</name>
<gene>
    <name evidence="5" type="ORF">SHERM_25038</name>
</gene>
<feature type="compositionally biased region" description="Polar residues" evidence="3">
    <location>
        <begin position="62"/>
        <end position="84"/>
    </location>
</feature>
<comment type="domain">
    <text evidence="2">The jas domain is required for interaction with COI1.</text>
</comment>
<feature type="domain" description="Tify" evidence="4">
    <location>
        <begin position="120"/>
        <end position="155"/>
    </location>
</feature>
<protein>
    <recommendedName>
        <fullName evidence="2">Protein TIFY</fullName>
    </recommendedName>
    <alternativeName>
        <fullName evidence="2">Jasmonate ZIM domain-containing protein</fullName>
    </alternativeName>
</protein>
<keyword evidence="2" id="KW-1184">Jasmonic acid signaling pathway</keyword>
<dbReference type="GO" id="GO:0005634">
    <property type="term" value="C:nucleus"/>
    <property type="evidence" value="ECO:0007669"/>
    <property type="project" value="UniProtKB-SubCell"/>
</dbReference>
<dbReference type="PANTHER" id="PTHR33077:SF52">
    <property type="entry name" value="PROTEIN TIFY 11D"/>
    <property type="match status" value="1"/>
</dbReference>
<feature type="region of interest" description="Disordered" evidence="3">
    <location>
        <begin position="1"/>
        <end position="22"/>
    </location>
</feature>
<evidence type="ECO:0000313" key="5">
    <source>
        <dbReference type="EMBL" id="CAA0829466.1"/>
    </source>
</evidence>
<dbReference type="GO" id="GO:0031347">
    <property type="term" value="P:regulation of defense response"/>
    <property type="evidence" value="ECO:0007669"/>
    <property type="project" value="UniProtKB-UniRule"/>
</dbReference>
<dbReference type="Pfam" id="PF09425">
    <property type="entry name" value="Jas_motif"/>
    <property type="match status" value="1"/>
</dbReference>
<dbReference type="SMART" id="SM00979">
    <property type="entry name" value="TIFY"/>
    <property type="match status" value="1"/>
</dbReference>
<dbReference type="PROSITE" id="PS51320">
    <property type="entry name" value="TIFY"/>
    <property type="match status" value="1"/>
</dbReference>
<dbReference type="GO" id="GO:0009611">
    <property type="term" value="P:response to wounding"/>
    <property type="evidence" value="ECO:0007669"/>
    <property type="project" value="UniProtKB-UniRule"/>
</dbReference>
<feature type="compositionally biased region" description="Basic and acidic residues" evidence="3">
    <location>
        <begin position="246"/>
        <end position="256"/>
    </location>
</feature>
<organism evidence="5 6">
    <name type="scientific">Striga hermonthica</name>
    <name type="common">Purple witchweed</name>
    <name type="synonym">Buchnera hermonthica</name>
    <dbReference type="NCBI Taxonomy" id="68872"/>
    <lineage>
        <taxon>Eukaryota</taxon>
        <taxon>Viridiplantae</taxon>
        <taxon>Streptophyta</taxon>
        <taxon>Embryophyta</taxon>
        <taxon>Tracheophyta</taxon>
        <taxon>Spermatophyta</taxon>
        <taxon>Magnoliopsida</taxon>
        <taxon>eudicotyledons</taxon>
        <taxon>Gunneridae</taxon>
        <taxon>Pentapetalae</taxon>
        <taxon>asterids</taxon>
        <taxon>lamiids</taxon>
        <taxon>Lamiales</taxon>
        <taxon>Orobanchaceae</taxon>
        <taxon>Buchnereae</taxon>
        <taxon>Striga</taxon>
    </lineage>
</organism>
<proteinExistence type="inferred from homology"/>
<keyword evidence="2" id="KW-0539">Nucleus</keyword>
<evidence type="ECO:0000259" key="4">
    <source>
        <dbReference type="PROSITE" id="PS51320"/>
    </source>
</evidence>
<accession>A0A9N7RH08</accession>
<comment type="similarity">
    <text evidence="1 2">Belongs to the TIFY/JAZ family.</text>
</comment>
<comment type="function">
    <text evidence="2">Repressor of jasmonate responses.</text>
</comment>
<dbReference type="Proteomes" id="UP001153555">
    <property type="component" value="Unassembled WGS sequence"/>
</dbReference>
<dbReference type="OrthoDB" id="1937734at2759"/>
<dbReference type="EMBL" id="CACSLK010027773">
    <property type="protein sequence ID" value="CAA0829466.1"/>
    <property type="molecule type" value="Genomic_DNA"/>
</dbReference>
<evidence type="ECO:0000256" key="2">
    <source>
        <dbReference type="RuleBase" id="RU369065"/>
    </source>
</evidence>
<dbReference type="InterPro" id="IPR018467">
    <property type="entry name" value="CCT_CS"/>
</dbReference>
<feature type="region of interest" description="Disordered" evidence="3">
    <location>
        <begin position="215"/>
        <end position="283"/>
    </location>
</feature>
<sequence length="283" mass="30689">MSSSRHFSGGRRTGKAPEKSNFAQTCNLLSQYIKEKGSLRDLNLEIGGKVESVEAIVKPGSSLASASTGVNSHSNNGKSAQPSPGKQPPMDQFTGRSDSSAIVVEDASNKASTSKEAAKTEPKNAQLTIFYSGRILVFDDYPMEKVRDLVSVAKRNSSQMSYGILSKAYHEKAGPTPPTLREGLPPRPHAYNNKQPFGVSMNNFREGTSSIVNEAVASSSRSEELSPQPEANGSDLPIARRSSIHRFLEKRKDRAAVRGPYYNQEHPGPSTKGDEQLDLNILP</sequence>